<protein>
    <submittedName>
        <fullName evidence="1">Uncharacterized protein</fullName>
    </submittedName>
</protein>
<name>A0A5D2NU80_GOSTO</name>
<organism evidence="1 2">
    <name type="scientific">Gossypium tomentosum</name>
    <name type="common">Hawaiian cotton</name>
    <name type="synonym">Gossypium sandvicense</name>
    <dbReference type="NCBI Taxonomy" id="34277"/>
    <lineage>
        <taxon>Eukaryota</taxon>
        <taxon>Viridiplantae</taxon>
        <taxon>Streptophyta</taxon>
        <taxon>Embryophyta</taxon>
        <taxon>Tracheophyta</taxon>
        <taxon>Spermatophyta</taxon>
        <taxon>Magnoliopsida</taxon>
        <taxon>eudicotyledons</taxon>
        <taxon>Gunneridae</taxon>
        <taxon>Pentapetalae</taxon>
        <taxon>rosids</taxon>
        <taxon>malvids</taxon>
        <taxon>Malvales</taxon>
        <taxon>Malvaceae</taxon>
        <taxon>Malvoideae</taxon>
        <taxon>Gossypium</taxon>
    </lineage>
</organism>
<evidence type="ECO:0000313" key="2">
    <source>
        <dbReference type="Proteomes" id="UP000322667"/>
    </source>
</evidence>
<gene>
    <name evidence="1" type="ORF">ES332_A10G242700v1</name>
</gene>
<evidence type="ECO:0000313" key="1">
    <source>
        <dbReference type="EMBL" id="TYI07671.1"/>
    </source>
</evidence>
<sequence length="53" mass="5986">MQMTKVVKLLLQFFFQGEITSLKGFEAIEKQPEPSLFALEPASAYHSTDHSTL</sequence>
<dbReference type="AlphaFoldDB" id="A0A5D2NU80"/>
<dbReference type="Proteomes" id="UP000322667">
    <property type="component" value="Chromosome A10"/>
</dbReference>
<proteinExistence type="predicted"/>
<accession>A0A5D2NU80</accession>
<dbReference type="EMBL" id="CM017619">
    <property type="protein sequence ID" value="TYI07671.1"/>
    <property type="molecule type" value="Genomic_DNA"/>
</dbReference>
<reference evidence="1 2" key="1">
    <citation type="submission" date="2019-07" db="EMBL/GenBank/DDBJ databases">
        <title>WGS assembly of Gossypium tomentosum.</title>
        <authorList>
            <person name="Chen Z.J."/>
            <person name="Sreedasyam A."/>
            <person name="Ando A."/>
            <person name="Song Q."/>
            <person name="De L."/>
            <person name="Hulse-Kemp A."/>
            <person name="Ding M."/>
            <person name="Ye W."/>
            <person name="Kirkbride R."/>
            <person name="Jenkins J."/>
            <person name="Plott C."/>
            <person name="Lovell J."/>
            <person name="Lin Y.-M."/>
            <person name="Vaughn R."/>
            <person name="Liu B."/>
            <person name="Li W."/>
            <person name="Simpson S."/>
            <person name="Scheffler B."/>
            <person name="Saski C."/>
            <person name="Grover C."/>
            <person name="Hu G."/>
            <person name="Conover J."/>
            <person name="Carlson J."/>
            <person name="Shu S."/>
            <person name="Boston L."/>
            <person name="Williams M."/>
            <person name="Peterson D."/>
            <person name="Mcgee K."/>
            <person name="Jones D."/>
            <person name="Wendel J."/>
            <person name="Stelly D."/>
            <person name="Grimwood J."/>
            <person name="Schmutz J."/>
        </authorList>
    </citation>
    <scope>NUCLEOTIDE SEQUENCE [LARGE SCALE GENOMIC DNA]</scope>
    <source>
        <strain evidence="1">7179.01</strain>
    </source>
</reference>
<keyword evidence="2" id="KW-1185">Reference proteome</keyword>